<dbReference type="OrthoDB" id="74360at2759"/>
<name>A0A0D2DEF4_9EURO</name>
<dbReference type="GeneID" id="27360099"/>
<comment type="similarity">
    <text evidence="2">Belongs to the FAD-binding monooxygenase family.</text>
</comment>
<dbReference type="PANTHER" id="PTHR42877:SF7">
    <property type="entry name" value="FLAVIN-BINDING MONOOXYGENASE-RELATED"/>
    <property type="match status" value="1"/>
</dbReference>
<gene>
    <name evidence="6" type="ORF">PV06_08025</name>
</gene>
<dbReference type="GO" id="GO:0004499">
    <property type="term" value="F:N,N-dimethylaniline monooxygenase activity"/>
    <property type="evidence" value="ECO:0007669"/>
    <property type="project" value="InterPro"/>
</dbReference>
<dbReference type="GO" id="GO:0050660">
    <property type="term" value="F:flavin adenine dinucleotide binding"/>
    <property type="evidence" value="ECO:0007669"/>
    <property type="project" value="InterPro"/>
</dbReference>
<comment type="cofactor">
    <cofactor evidence="1">
        <name>FAD</name>
        <dbReference type="ChEBI" id="CHEBI:57692"/>
    </cofactor>
</comment>
<dbReference type="Proteomes" id="UP000053342">
    <property type="component" value="Unassembled WGS sequence"/>
</dbReference>
<dbReference type="Pfam" id="PF00743">
    <property type="entry name" value="FMO-like"/>
    <property type="match status" value="1"/>
</dbReference>
<evidence type="ECO:0000256" key="5">
    <source>
        <dbReference type="ARBA" id="ARBA00023002"/>
    </source>
</evidence>
<dbReference type="AlphaFoldDB" id="A0A0D2DEF4"/>
<dbReference type="InterPro" id="IPR036188">
    <property type="entry name" value="FAD/NAD-bd_sf"/>
</dbReference>
<dbReference type="VEuPathDB" id="FungiDB:PV06_08025"/>
<evidence type="ECO:0000256" key="2">
    <source>
        <dbReference type="ARBA" id="ARBA00010139"/>
    </source>
</evidence>
<dbReference type="EMBL" id="KN847338">
    <property type="protein sequence ID" value="KIW40855.1"/>
    <property type="molecule type" value="Genomic_DNA"/>
</dbReference>
<dbReference type="SUPFAM" id="SSF51905">
    <property type="entry name" value="FAD/NAD(P)-binding domain"/>
    <property type="match status" value="3"/>
</dbReference>
<dbReference type="GO" id="GO:0050661">
    <property type="term" value="F:NADP binding"/>
    <property type="evidence" value="ECO:0007669"/>
    <property type="project" value="InterPro"/>
</dbReference>
<keyword evidence="5" id="KW-0560">Oxidoreductase</keyword>
<dbReference type="RefSeq" id="XP_016261071.1">
    <property type="nucleotide sequence ID" value="XM_016409317.1"/>
</dbReference>
<evidence type="ECO:0000256" key="1">
    <source>
        <dbReference type="ARBA" id="ARBA00001974"/>
    </source>
</evidence>
<dbReference type="InterPro" id="IPR020946">
    <property type="entry name" value="Flavin_mOase-like"/>
</dbReference>
<reference evidence="6 7" key="1">
    <citation type="submission" date="2015-01" db="EMBL/GenBank/DDBJ databases">
        <title>The Genome Sequence of Exophiala oligosperma CBS72588.</title>
        <authorList>
            <consortium name="The Broad Institute Genomics Platform"/>
            <person name="Cuomo C."/>
            <person name="de Hoog S."/>
            <person name="Gorbushina A."/>
            <person name="Stielow B."/>
            <person name="Teixiera M."/>
            <person name="Abouelleil A."/>
            <person name="Chapman S.B."/>
            <person name="Priest M."/>
            <person name="Young S.K."/>
            <person name="Wortman J."/>
            <person name="Nusbaum C."/>
            <person name="Birren B."/>
        </authorList>
    </citation>
    <scope>NUCLEOTIDE SEQUENCE [LARGE SCALE GENOMIC DNA]</scope>
    <source>
        <strain evidence="6 7">CBS 72588</strain>
    </source>
</reference>
<proteinExistence type="inferred from homology"/>
<organism evidence="6 7">
    <name type="scientific">Exophiala oligosperma</name>
    <dbReference type="NCBI Taxonomy" id="215243"/>
    <lineage>
        <taxon>Eukaryota</taxon>
        <taxon>Fungi</taxon>
        <taxon>Dikarya</taxon>
        <taxon>Ascomycota</taxon>
        <taxon>Pezizomycotina</taxon>
        <taxon>Eurotiomycetes</taxon>
        <taxon>Chaetothyriomycetidae</taxon>
        <taxon>Chaetothyriales</taxon>
        <taxon>Herpotrichiellaceae</taxon>
        <taxon>Exophiala</taxon>
    </lineage>
</organism>
<dbReference type="HOGENOM" id="CLU_006937_6_1_1"/>
<dbReference type="PANTHER" id="PTHR42877">
    <property type="entry name" value="L-ORNITHINE N(5)-MONOOXYGENASE-RELATED"/>
    <property type="match status" value="1"/>
</dbReference>
<keyword evidence="7" id="KW-1185">Reference proteome</keyword>
<protein>
    <recommendedName>
        <fullName evidence="8">L-ornithine N(5)-oxygenase</fullName>
    </recommendedName>
</protein>
<evidence type="ECO:0000256" key="3">
    <source>
        <dbReference type="ARBA" id="ARBA00022630"/>
    </source>
</evidence>
<sequence length="630" mass="71403">MVAPSTESTVPSLSEHKVVIPKHVGSNKPGIQYPSSEKRPAFSPEWVISAPSGYKISEHLIGEPPISKEPFRILCIGAGASGIDFLHHAVTLNAFQGLQVEVFCKPSLVWIAMVENWLIYDRYPGCACDIPSVSYQFSWKPKSDWTSFYSGSREIWQYMRDIVDEEDLMKYIQLSTEVTNAAWNEKKSRWVVQSRTKEDRKIREEEFHFIANASGFLNAWKWPDIPGLHEFKGKLYHTATYDDSVDLKGKRVAVIGSGSSGVQTVATICKDVDKLYHWVRSPIWVTAGYGSKYASDSGENFDYSEEQKASWGKDKGEYLRYRKMVERELNIRFKFILRNTKEAQEALEYSYEEMSRRLSYDQELISHIIPTTFNVGCRRPTPGTGYLEALTSPKSKVYFETVHSITPGGFKQTSNSEEVPVDVIICATGFDTSFRPRYPVIGLNGTNISDLWQDHALGYISTGVPDIPNYFTYFGPYGPVAQGSLLPVATALSHNLVAIIKKMRIEHIRRLSPKPSVVADFGEHAKTYHNRTAWTDGCRSWFKQGRVDANPIVWPGTRLHYFDVLASPRFEDYDIQYLSGNRWGWLGNGFSTIEYNDGDLTYYLGEEPAVDEKKSITNGETTKKTAEIGI</sequence>
<evidence type="ECO:0008006" key="8">
    <source>
        <dbReference type="Google" id="ProtNLM"/>
    </source>
</evidence>
<evidence type="ECO:0000313" key="7">
    <source>
        <dbReference type="Proteomes" id="UP000053342"/>
    </source>
</evidence>
<dbReference type="InterPro" id="IPR051209">
    <property type="entry name" value="FAD-bind_Monooxygenase_sf"/>
</dbReference>
<keyword evidence="3" id="KW-0285">Flavoprotein</keyword>
<evidence type="ECO:0000256" key="4">
    <source>
        <dbReference type="ARBA" id="ARBA00022827"/>
    </source>
</evidence>
<dbReference type="Gene3D" id="3.50.50.60">
    <property type="entry name" value="FAD/NAD(P)-binding domain"/>
    <property type="match status" value="2"/>
</dbReference>
<keyword evidence="4" id="KW-0274">FAD</keyword>
<evidence type="ECO:0000313" key="6">
    <source>
        <dbReference type="EMBL" id="KIW40855.1"/>
    </source>
</evidence>
<accession>A0A0D2DEF4</accession>